<reference evidence="2 3" key="1">
    <citation type="submission" date="2024-02" db="EMBL/GenBank/DDBJ databases">
        <title>A draft genome for the cacao thread blight pathogen Marasmius crinis-equi.</title>
        <authorList>
            <person name="Cohen S.P."/>
            <person name="Baruah I.K."/>
            <person name="Amoako-Attah I."/>
            <person name="Bukari Y."/>
            <person name="Meinhardt L.W."/>
            <person name="Bailey B.A."/>
        </authorList>
    </citation>
    <scope>NUCLEOTIDE SEQUENCE [LARGE SCALE GENOMIC DNA]</scope>
    <source>
        <strain evidence="2 3">GH-76</strain>
    </source>
</reference>
<evidence type="ECO:0000313" key="3">
    <source>
        <dbReference type="Proteomes" id="UP001465976"/>
    </source>
</evidence>
<sequence>MRSLLVFVHLAVISTSALGAALPALASTATDMRGPLAGNEDLEAGVSIHLLNLRLMFTFRLGKELHSPKIKNLIPPTAPINTRKLFRPGRSGLHIFASSFHD</sequence>
<name>A0ABR3F1Z0_9AGAR</name>
<comment type="caution">
    <text evidence="2">The sequence shown here is derived from an EMBL/GenBank/DDBJ whole genome shotgun (WGS) entry which is preliminary data.</text>
</comment>
<proteinExistence type="predicted"/>
<keyword evidence="3" id="KW-1185">Reference proteome</keyword>
<evidence type="ECO:0000313" key="2">
    <source>
        <dbReference type="EMBL" id="KAL0569223.1"/>
    </source>
</evidence>
<feature type="signal peptide" evidence="1">
    <location>
        <begin position="1"/>
        <end position="19"/>
    </location>
</feature>
<dbReference type="EMBL" id="JBAHYK010001165">
    <property type="protein sequence ID" value="KAL0569223.1"/>
    <property type="molecule type" value="Genomic_DNA"/>
</dbReference>
<gene>
    <name evidence="2" type="ORF">V5O48_012744</name>
</gene>
<feature type="chain" id="PRO_5046539863" evidence="1">
    <location>
        <begin position="20"/>
        <end position="102"/>
    </location>
</feature>
<protein>
    <submittedName>
        <fullName evidence="2">Uncharacterized protein</fullName>
    </submittedName>
</protein>
<evidence type="ECO:0000256" key="1">
    <source>
        <dbReference type="SAM" id="SignalP"/>
    </source>
</evidence>
<accession>A0ABR3F1Z0</accession>
<dbReference type="Proteomes" id="UP001465976">
    <property type="component" value="Unassembled WGS sequence"/>
</dbReference>
<organism evidence="2 3">
    <name type="scientific">Marasmius crinis-equi</name>
    <dbReference type="NCBI Taxonomy" id="585013"/>
    <lineage>
        <taxon>Eukaryota</taxon>
        <taxon>Fungi</taxon>
        <taxon>Dikarya</taxon>
        <taxon>Basidiomycota</taxon>
        <taxon>Agaricomycotina</taxon>
        <taxon>Agaricomycetes</taxon>
        <taxon>Agaricomycetidae</taxon>
        <taxon>Agaricales</taxon>
        <taxon>Marasmiineae</taxon>
        <taxon>Marasmiaceae</taxon>
        <taxon>Marasmius</taxon>
    </lineage>
</organism>
<keyword evidence="1" id="KW-0732">Signal</keyword>